<reference evidence="2 3" key="1">
    <citation type="submission" date="2024-11" db="EMBL/GenBank/DDBJ databases">
        <title>A near-complete genome assembly of Cinchona calisaya.</title>
        <authorList>
            <person name="Lian D.C."/>
            <person name="Zhao X.W."/>
            <person name="Wei L."/>
        </authorList>
    </citation>
    <scope>NUCLEOTIDE SEQUENCE [LARGE SCALE GENOMIC DNA]</scope>
    <source>
        <tissue evidence="2">Nenye</tissue>
    </source>
</reference>
<dbReference type="AlphaFoldDB" id="A0ABD2Z8P6"/>
<evidence type="ECO:0000313" key="3">
    <source>
        <dbReference type="Proteomes" id="UP001630127"/>
    </source>
</evidence>
<feature type="chain" id="PRO_5044861863" evidence="1">
    <location>
        <begin position="25"/>
        <end position="96"/>
    </location>
</feature>
<dbReference type="PANTHER" id="PTHR33731">
    <property type="entry name" value="PROTEIN, PUTATIVE-RELATED"/>
    <property type="match status" value="1"/>
</dbReference>
<sequence>MRSSCLVFLLLLFSLFSVVYISEAARKGPGDYWKSIMQDEPMPKAIKELLHEEYSPSDHQQQQQILFPKALNMQRFLTNFDTSPNVIIYHSNLIIH</sequence>
<gene>
    <name evidence="2" type="ORF">ACH5RR_022088</name>
</gene>
<protein>
    <submittedName>
        <fullName evidence="2">Uncharacterized protein</fullName>
    </submittedName>
</protein>
<evidence type="ECO:0000256" key="1">
    <source>
        <dbReference type="SAM" id="SignalP"/>
    </source>
</evidence>
<dbReference type="Proteomes" id="UP001630127">
    <property type="component" value="Unassembled WGS sequence"/>
</dbReference>
<comment type="caution">
    <text evidence="2">The sequence shown here is derived from an EMBL/GenBank/DDBJ whole genome shotgun (WGS) entry which is preliminary data.</text>
</comment>
<organism evidence="2 3">
    <name type="scientific">Cinchona calisaya</name>
    <dbReference type="NCBI Taxonomy" id="153742"/>
    <lineage>
        <taxon>Eukaryota</taxon>
        <taxon>Viridiplantae</taxon>
        <taxon>Streptophyta</taxon>
        <taxon>Embryophyta</taxon>
        <taxon>Tracheophyta</taxon>
        <taxon>Spermatophyta</taxon>
        <taxon>Magnoliopsida</taxon>
        <taxon>eudicotyledons</taxon>
        <taxon>Gunneridae</taxon>
        <taxon>Pentapetalae</taxon>
        <taxon>asterids</taxon>
        <taxon>lamiids</taxon>
        <taxon>Gentianales</taxon>
        <taxon>Rubiaceae</taxon>
        <taxon>Cinchonoideae</taxon>
        <taxon>Cinchoneae</taxon>
        <taxon>Cinchona</taxon>
    </lineage>
</organism>
<dbReference type="Pfam" id="PF10950">
    <property type="entry name" value="Organ_specific"/>
    <property type="match status" value="1"/>
</dbReference>
<proteinExistence type="predicted"/>
<accession>A0ABD2Z8P6</accession>
<dbReference type="EMBL" id="JBJUIK010000010">
    <property type="protein sequence ID" value="KAL3515186.1"/>
    <property type="molecule type" value="Genomic_DNA"/>
</dbReference>
<evidence type="ECO:0000313" key="2">
    <source>
        <dbReference type="EMBL" id="KAL3515186.1"/>
    </source>
</evidence>
<feature type="signal peptide" evidence="1">
    <location>
        <begin position="1"/>
        <end position="24"/>
    </location>
</feature>
<keyword evidence="3" id="KW-1185">Reference proteome</keyword>
<dbReference type="InterPro" id="IPR024489">
    <property type="entry name" value="Organ_specific_prot"/>
</dbReference>
<dbReference type="PANTHER" id="PTHR33731:SF17">
    <property type="entry name" value="ORGAN-SPECIFIC PROTEIN P4-LIKE"/>
    <property type="match status" value="1"/>
</dbReference>
<keyword evidence="1" id="KW-0732">Signal</keyword>
<name>A0ABD2Z8P6_9GENT</name>